<keyword evidence="3" id="KW-0150">Chloroplast</keyword>
<dbReference type="GO" id="GO:0003735">
    <property type="term" value="F:structural constituent of ribosome"/>
    <property type="evidence" value="ECO:0007669"/>
    <property type="project" value="InterPro"/>
</dbReference>
<evidence type="ECO:0000256" key="1">
    <source>
        <dbReference type="ARBA" id="ARBA00006242"/>
    </source>
</evidence>
<protein>
    <recommendedName>
        <fullName evidence="2">Small ribosomal subunit protein uS2c</fullName>
    </recommendedName>
</protein>
<dbReference type="PANTHER" id="PTHR12534:SF0">
    <property type="entry name" value="SMALL RIBOSOMAL SUBUNIT PROTEIN US2M"/>
    <property type="match status" value="1"/>
</dbReference>
<dbReference type="NCBIfam" id="TIGR01011">
    <property type="entry name" value="rpsB_bact"/>
    <property type="match status" value="1"/>
</dbReference>
<reference evidence="3" key="2">
    <citation type="journal article" date="2010" name="Genome Biol. Evol.">
        <title>The exceptionally large chloroplast genome of the green alga Floydiella terrestris illuminates the evolutionary history of the Chlorophyceae.</title>
        <authorList>
            <person name="Brouard J.S."/>
            <person name="Otis C."/>
            <person name="Lemieux C."/>
            <person name="Turmel M."/>
        </authorList>
    </citation>
    <scope>NUCLEOTIDE SEQUENCE</scope>
</reference>
<evidence type="ECO:0000256" key="2">
    <source>
        <dbReference type="HAMAP-Rule" id="MF_00291"/>
    </source>
</evidence>
<dbReference type="CDD" id="cd01425">
    <property type="entry name" value="RPS2"/>
    <property type="match status" value="1"/>
</dbReference>
<dbReference type="EMBL" id="GU196268">
    <property type="protein sequence ID" value="ACZ58459.1"/>
    <property type="molecule type" value="Genomic_DNA"/>
</dbReference>
<dbReference type="HAMAP" id="MF_00291_B">
    <property type="entry name" value="Ribosomal_uS2_B"/>
    <property type="match status" value="1"/>
</dbReference>
<dbReference type="GO" id="GO:0006412">
    <property type="term" value="P:translation"/>
    <property type="evidence" value="ECO:0007669"/>
    <property type="project" value="UniProtKB-UniRule"/>
</dbReference>
<organism evidence="3">
    <name type="scientific">Floydiella terrestris</name>
    <name type="common">Green alga</name>
    <name type="synonym">Planophila terrestris</name>
    <dbReference type="NCBI Taxonomy" id="51328"/>
    <lineage>
        <taxon>Eukaryota</taxon>
        <taxon>Viridiplantae</taxon>
        <taxon>Chlorophyta</taxon>
        <taxon>core chlorophytes</taxon>
        <taxon>Chlorophyceae</taxon>
        <taxon>OCC clade</taxon>
        <taxon>Chaetopeltidales</taxon>
        <taxon>Chaetopeltidaceae</taxon>
        <taxon>Floydiella</taxon>
    </lineage>
</organism>
<dbReference type="InterPro" id="IPR001865">
    <property type="entry name" value="Ribosomal_uS2"/>
</dbReference>
<proteinExistence type="inferred from homology"/>
<dbReference type="RefSeq" id="YP_003795483.1">
    <property type="nucleotide sequence ID" value="NC_014346.1"/>
</dbReference>
<evidence type="ECO:0000313" key="3">
    <source>
        <dbReference type="EMBL" id="ACZ58459.1"/>
    </source>
</evidence>
<dbReference type="SUPFAM" id="SSF52313">
    <property type="entry name" value="Ribosomal protein S2"/>
    <property type="match status" value="1"/>
</dbReference>
<dbReference type="PRINTS" id="PR00395">
    <property type="entry name" value="RIBOSOMALS2"/>
</dbReference>
<comment type="subcellular location">
    <subcellularLocation>
        <location evidence="2">Plastid</location>
        <location evidence="2">Chloroplast</location>
    </subcellularLocation>
</comment>
<dbReference type="GO" id="GO:0009507">
    <property type="term" value="C:chloroplast"/>
    <property type="evidence" value="ECO:0007669"/>
    <property type="project" value="UniProtKB-SubCell"/>
</dbReference>
<dbReference type="InterPro" id="IPR005706">
    <property type="entry name" value="Ribosomal_uS2_bac/mit/plastid"/>
</dbReference>
<dbReference type="GeneID" id="9481831"/>
<dbReference type="GO" id="GO:0005763">
    <property type="term" value="C:mitochondrial small ribosomal subunit"/>
    <property type="evidence" value="ECO:0007669"/>
    <property type="project" value="TreeGrafter"/>
</dbReference>
<dbReference type="Gene3D" id="1.10.287.610">
    <property type="entry name" value="Helix hairpin bin"/>
    <property type="match status" value="1"/>
</dbReference>
<dbReference type="AlphaFoldDB" id="E2DSI5"/>
<dbReference type="PANTHER" id="PTHR12534">
    <property type="entry name" value="30S RIBOSOMAL PROTEIN S2 PROKARYOTIC AND ORGANELLAR"/>
    <property type="match status" value="1"/>
</dbReference>
<dbReference type="Gene3D" id="3.40.50.10490">
    <property type="entry name" value="Glucose-6-phosphate isomerase like protein, domain 1"/>
    <property type="match status" value="1"/>
</dbReference>
<keyword evidence="2" id="KW-0687">Ribonucleoprotein</keyword>
<keyword evidence="3" id="KW-0934">Plastid</keyword>
<dbReference type="Pfam" id="PF00318">
    <property type="entry name" value="Ribosomal_S2"/>
    <property type="match status" value="1"/>
</dbReference>
<keyword evidence="2 3" id="KW-0689">Ribosomal protein</keyword>
<comment type="similarity">
    <text evidence="1 2">Belongs to the universal ribosomal protein uS2 family.</text>
</comment>
<name>E2DSI5_FLOTE</name>
<sequence>MKKQNLNNTTVGVQNKVLPTLKKEVQQSSFKSNTLRRTKLIKEMRTIIVQKGMLFDNTKNRIDTYKEMLKRNVHYGDKTVTCNPEMKKFTRGKDRGNSFISLFQTRRYLIRALWLLTKYAYQKRPMLFVGTSRPSSRPVATAALNTKSFFVNVRWLGGMLTNWKTMRKLIKKLKKFTKLRQKKAFLNSPKKEIAARKKEIQRLEKYLKGLKMLRTFPQVVIMASQKKEKSAALECQKMGIFNMTIADTDCNPKLADFIIPANDDSSTSIKFLLFYFAKAILIGKLLSKMKKKLKKRIFNKGSKVKVNSSRSFKKN</sequence>
<dbReference type="InterPro" id="IPR023591">
    <property type="entry name" value="Ribosomal_uS2_flav_dom_sf"/>
</dbReference>
<accession>E2DSI5</accession>
<gene>
    <name evidence="2 3" type="primary">rps2</name>
</gene>
<reference evidence="3" key="1">
    <citation type="journal article" date="2008" name="J. Phycol.">
        <title>Deep division in the Chlorophyceae (Chlorophyta) revealed by chloroplast phylogenomic analyseS.</title>
        <authorList>
            <person name="Turmel M."/>
            <person name="Brouard J.-S."/>
            <person name="Gagnon C."/>
            <person name="Otis C."/>
            <person name="Lemieux C."/>
        </authorList>
    </citation>
    <scope>NUCLEOTIDE SEQUENCE</scope>
</reference>
<geneLocation type="chloroplast" evidence="3"/>